<dbReference type="OrthoDB" id="26872at2"/>
<feature type="domain" description="DUF305" evidence="3">
    <location>
        <begin position="60"/>
        <end position="203"/>
    </location>
</feature>
<gene>
    <name evidence="4" type="ORF">SAMN04489743_3472</name>
</gene>
<dbReference type="EMBL" id="LT629779">
    <property type="protein sequence ID" value="SDT53936.1"/>
    <property type="molecule type" value="Genomic_DNA"/>
</dbReference>
<dbReference type="InterPro" id="IPR012347">
    <property type="entry name" value="Ferritin-like"/>
</dbReference>
<accession>A0A1H2B831</accession>
<dbReference type="RefSeq" id="WP_091722665.1">
    <property type="nucleotide sequence ID" value="NZ_LT629779.1"/>
</dbReference>
<dbReference type="Gene3D" id="1.20.1260.10">
    <property type="match status" value="1"/>
</dbReference>
<evidence type="ECO:0000259" key="3">
    <source>
        <dbReference type="Pfam" id="PF03713"/>
    </source>
</evidence>
<dbReference type="PANTHER" id="PTHR36933:SF1">
    <property type="entry name" value="SLL0788 PROTEIN"/>
    <property type="match status" value="1"/>
</dbReference>
<dbReference type="Proteomes" id="UP000198751">
    <property type="component" value="Chromosome I"/>
</dbReference>
<name>A0A1H2B831_9MICC</name>
<sequence>MTTKTKTLMLAVALTASLGLAGCAAGSGSSGGNTMPMNHGSSAPMSSMMPDANSDHNQADIMFSQMMIPHHQQAVEMSGIMLAKQDTPAPVASLATRIRDAQTPEIKLMTGWLEGWNVPTMMSDQSGHGMGGMVDGDGIAKLKAAQGTEAARLFLQQMTGHHEGAIDMARQEISSGKYPQTIQLARDIIKAQEAEIAEMKELLAGF</sequence>
<dbReference type="PROSITE" id="PS51257">
    <property type="entry name" value="PROKAR_LIPOPROTEIN"/>
    <property type="match status" value="1"/>
</dbReference>
<feature type="chain" id="PRO_5039010747" evidence="2">
    <location>
        <begin position="22"/>
        <end position="206"/>
    </location>
</feature>
<evidence type="ECO:0000313" key="5">
    <source>
        <dbReference type="Proteomes" id="UP000198751"/>
    </source>
</evidence>
<protein>
    <submittedName>
        <fullName evidence="4">Uncharacterized conserved protein, DUF305 family</fullName>
    </submittedName>
</protein>
<keyword evidence="2" id="KW-0732">Signal</keyword>
<feature type="region of interest" description="Disordered" evidence="1">
    <location>
        <begin position="27"/>
        <end position="56"/>
    </location>
</feature>
<dbReference type="AlphaFoldDB" id="A0A1H2B831"/>
<reference evidence="5" key="1">
    <citation type="submission" date="2016-10" db="EMBL/GenBank/DDBJ databases">
        <authorList>
            <person name="Varghese N."/>
            <person name="Submissions S."/>
        </authorList>
    </citation>
    <scope>NUCLEOTIDE SEQUENCE [LARGE SCALE GENOMIC DNA]</scope>
    <source>
        <strain evidence="5">IMMIB L-1606</strain>
    </source>
</reference>
<organism evidence="4 5">
    <name type="scientific">Pseudarthrobacter equi</name>
    <dbReference type="NCBI Taxonomy" id="728066"/>
    <lineage>
        <taxon>Bacteria</taxon>
        <taxon>Bacillati</taxon>
        <taxon>Actinomycetota</taxon>
        <taxon>Actinomycetes</taxon>
        <taxon>Micrococcales</taxon>
        <taxon>Micrococcaceae</taxon>
        <taxon>Pseudarthrobacter</taxon>
    </lineage>
</organism>
<dbReference type="PANTHER" id="PTHR36933">
    <property type="entry name" value="SLL0788 PROTEIN"/>
    <property type="match status" value="1"/>
</dbReference>
<dbReference type="InterPro" id="IPR005183">
    <property type="entry name" value="DUF305_CopM-like"/>
</dbReference>
<feature type="compositionally biased region" description="Low complexity" evidence="1">
    <location>
        <begin position="41"/>
        <end position="52"/>
    </location>
</feature>
<evidence type="ECO:0000256" key="1">
    <source>
        <dbReference type="SAM" id="MobiDB-lite"/>
    </source>
</evidence>
<feature type="signal peptide" evidence="2">
    <location>
        <begin position="1"/>
        <end position="21"/>
    </location>
</feature>
<evidence type="ECO:0000313" key="4">
    <source>
        <dbReference type="EMBL" id="SDT53936.1"/>
    </source>
</evidence>
<keyword evidence="5" id="KW-1185">Reference proteome</keyword>
<dbReference type="Pfam" id="PF03713">
    <property type="entry name" value="DUF305"/>
    <property type="match status" value="1"/>
</dbReference>
<evidence type="ECO:0000256" key="2">
    <source>
        <dbReference type="SAM" id="SignalP"/>
    </source>
</evidence>
<proteinExistence type="predicted"/>